<dbReference type="GO" id="GO:0005886">
    <property type="term" value="C:plasma membrane"/>
    <property type="evidence" value="ECO:0007669"/>
    <property type="project" value="TreeGrafter"/>
</dbReference>
<dbReference type="InterPro" id="IPR006750">
    <property type="entry name" value="YdcZ"/>
</dbReference>
<keyword evidence="3" id="KW-1185">Reference proteome</keyword>
<dbReference type="Proteomes" id="UP000028542">
    <property type="component" value="Unassembled WGS sequence"/>
</dbReference>
<keyword evidence="1" id="KW-0472">Membrane</keyword>
<dbReference type="eggNOG" id="COG3238">
    <property type="taxonomic scope" value="Bacteria"/>
</dbReference>
<protein>
    <submittedName>
        <fullName evidence="2">Membrane protein</fullName>
    </submittedName>
</protein>
<feature type="transmembrane region" description="Helical" evidence="1">
    <location>
        <begin position="92"/>
        <end position="112"/>
    </location>
</feature>
<dbReference type="AlphaFoldDB" id="A0A084JGS0"/>
<dbReference type="RefSeq" id="WP_035130142.1">
    <property type="nucleotide sequence ID" value="NZ_JBQHQR010000009.1"/>
</dbReference>
<sequence>MNIFISIFIGALISVMLVFNGTLSRTIGNYSSSVLIHIIGLITIITVLFATKSKLKIQKGIPILWYSAGAVGVFTVLFSNISFVALGASLSISLGLLGQAISSIIIDNYGLLGMKKIKFNGKKFIGLSIMIIGIIIMTIFK</sequence>
<dbReference type="Pfam" id="PF04657">
    <property type="entry name" value="DMT_YdcZ"/>
    <property type="match status" value="1"/>
</dbReference>
<comment type="caution">
    <text evidence="2">The sequence shown here is derived from an EMBL/GenBank/DDBJ whole genome shotgun (WGS) entry which is preliminary data.</text>
</comment>
<keyword evidence="1" id="KW-0812">Transmembrane</keyword>
<accession>A0A084JGS0</accession>
<dbReference type="EMBL" id="JPMD01000004">
    <property type="protein sequence ID" value="KEZ88154.1"/>
    <property type="molecule type" value="Genomic_DNA"/>
</dbReference>
<feature type="transmembrane region" description="Helical" evidence="1">
    <location>
        <begin position="124"/>
        <end position="140"/>
    </location>
</feature>
<organism evidence="2 3">
    <name type="scientific">Clostridium sulfidigenes</name>
    <dbReference type="NCBI Taxonomy" id="318464"/>
    <lineage>
        <taxon>Bacteria</taxon>
        <taxon>Bacillati</taxon>
        <taxon>Bacillota</taxon>
        <taxon>Clostridia</taxon>
        <taxon>Eubacteriales</taxon>
        <taxon>Clostridiaceae</taxon>
        <taxon>Clostridium</taxon>
    </lineage>
</organism>
<evidence type="ECO:0000256" key="1">
    <source>
        <dbReference type="SAM" id="Phobius"/>
    </source>
</evidence>
<evidence type="ECO:0000313" key="2">
    <source>
        <dbReference type="EMBL" id="KEZ88154.1"/>
    </source>
</evidence>
<gene>
    <name evidence="2" type="ORF">IO99_03235</name>
</gene>
<evidence type="ECO:0000313" key="3">
    <source>
        <dbReference type="Proteomes" id="UP000028542"/>
    </source>
</evidence>
<dbReference type="STRING" id="318464.IO99_03235"/>
<proteinExistence type="predicted"/>
<feature type="transmembrane region" description="Helical" evidence="1">
    <location>
        <begin position="34"/>
        <end position="51"/>
    </location>
</feature>
<reference evidence="2 3" key="1">
    <citation type="submission" date="2014-07" db="EMBL/GenBank/DDBJ databases">
        <title>Draft genome of Clostridium sulfidigenes 113A isolated from sediments associated with methane hydrate from Krishna Godavari basin.</title>
        <authorList>
            <person name="Honkalas V.S."/>
            <person name="Dabir A.P."/>
            <person name="Arora P."/>
            <person name="Dhakephalkar P.K."/>
        </authorList>
    </citation>
    <scope>NUCLEOTIDE SEQUENCE [LARGE SCALE GENOMIC DNA]</scope>
    <source>
        <strain evidence="2 3">113A</strain>
    </source>
</reference>
<feature type="transmembrane region" description="Helical" evidence="1">
    <location>
        <begin position="63"/>
        <end position="86"/>
    </location>
</feature>
<name>A0A084JGS0_9CLOT</name>
<keyword evidence="1" id="KW-1133">Transmembrane helix</keyword>
<dbReference type="PANTHER" id="PTHR34821">
    <property type="entry name" value="INNER MEMBRANE PROTEIN YDCZ"/>
    <property type="match status" value="1"/>
</dbReference>
<dbReference type="PANTHER" id="PTHR34821:SF2">
    <property type="entry name" value="INNER MEMBRANE PROTEIN YDCZ"/>
    <property type="match status" value="1"/>
</dbReference>